<dbReference type="EMBL" id="JAGRRH010000016">
    <property type="protein sequence ID" value="KAG7354022.1"/>
    <property type="molecule type" value="Genomic_DNA"/>
</dbReference>
<feature type="compositionally biased region" description="Basic and acidic residues" evidence="1">
    <location>
        <begin position="53"/>
        <end position="74"/>
    </location>
</feature>
<dbReference type="Proteomes" id="UP000693970">
    <property type="component" value="Unassembled WGS sequence"/>
</dbReference>
<proteinExistence type="predicted"/>
<evidence type="ECO:0000313" key="3">
    <source>
        <dbReference type="Proteomes" id="UP000693970"/>
    </source>
</evidence>
<accession>A0A9K3L275</accession>
<feature type="region of interest" description="Disordered" evidence="1">
    <location>
        <begin position="1"/>
        <end position="74"/>
    </location>
</feature>
<reference evidence="2" key="1">
    <citation type="journal article" date="2021" name="Sci. Rep.">
        <title>Diploid genomic architecture of Nitzschia inconspicua, an elite biomass production diatom.</title>
        <authorList>
            <person name="Oliver A."/>
            <person name="Podell S."/>
            <person name="Pinowska A."/>
            <person name="Traller J.C."/>
            <person name="Smith S.R."/>
            <person name="McClure R."/>
            <person name="Beliaev A."/>
            <person name="Bohutskyi P."/>
            <person name="Hill E.A."/>
            <person name="Rabines A."/>
            <person name="Zheng H."/>
            <person name="Allen L.Z."/>
            <person name="Kuo A."/>
            <person name="Grigoriev I.V."/>
            <person name="Allen A.E."/>
            <person name="Hazlebeck D."/>
            <person name="Allen E.E."/>
        </authorList>
    </citation>
    <scope>NUCLEOTIDE SEQUENCE</scope>
    <source>
        <strain evidence="2">Hildebrandi</strain>
    </source>
</reference>
<reference evidence="2" key="2">
    <citation type="submission" date="2021-04" db="EMBL/GenBank/DDBJ databases">
        <authorList>
            <person name="Podell S."/>
        </authorList>
    </citation>
    <scope>NUCLEOTIDE SEQUENCE</scope>
    <source>
        <strain evidence="2">Hildebrandi</strain>
    </source>
</reference>
<protein>
    <submittedName>
        <fullName evidence="2">Uncharacterized protein</fullName>
    </submittedName>
</protein>
<comment type="caution">
    <text evidence="2">The sequence shown here is derived from an EMBL/GenBank/DDBJ whole genome shotgun (WGS) entry which is preliminary data.</text>
</comment>
<organism evidence="2 3">
    <name type="scientific">Nitzschia inconspicua</name>
    <dbReference type="NCBI Taxonomy" id="303405"/>
    <lineage>
        <taxon>Eukaryota</taxon>
        <taxon>Sar</taxon>
        <taxon>Stramenopiles</taxon>
        <taxon>Ochrophyta</taxon>
        <taxon>Bacillariophyta</taxon>
        <taxon>Bacillariophyceae</taxon>
        <taxon>Bacillariophycidae</taxon>
        <taxon>Bacillariales</taxon>
        <taxon>Bacillariaceae</taxon>
        <taxon>Nitzschia</taxon>
    </lineage>
</organism>
<evidence type="ECO:0000313" key="2">
    <source>
        <dbReference type="EMBL" id="KAG7354022.1"/>
    </source>
</evidence>
<dbReference type="AlphaFoldDB" id="A0A9K3L275"/>
<sequence>MDSKGSDEKDDDYDEEDDEGESNVDDSSDSIEGKQDGVSPPAKSKLVSNQNNRNDRTMNSRDDKTSEAKIVKKKRIVEPTKEITAQAQDVPPEQLQAVDPEPFYEPPEYDDGISHVTDRVFFPKKPKPKPSKTPDAKIIPITPT</sequence>
<feature type="compositionally biased region" description="Acidic residues" evidence="1">
    <location>
        <begin position="8"/>
        <end position="29"/>
    </location>
</feature>
<gene>
    <name evidence="2" type="ORF">IV203_003378</name>
</gene>
<name>A0A9K3L275_9STRA</name>
<evidence type="ECO:0000256" key="1">
    <source>
        <dbReference type="SAM" id="MobiDB-lite"/>
    </source>
</evidence>
<feature type="region of interest" description="Disordered" evidence="1">
    <location>
        <begin position="93"/>
        <end position="144"/>
    </location>
</feature>
<keyword evidence="3" id="KW-1185">Reference proteome</keyword>